<comment type="caution">
    <text evidence="1">The sequence shown here is derived from an EMBL/GenBank/DDBJ whole genome shotgun (WGS) entry which is preliminary data.</text>
</comment>
<accession>A0A6A0AN22</accession>
<evidence type="ECO:0000313" key="2">
    <source>
        <dbReference type="Proteomes" id="UP000485058"/>
    </source>
</evidence>
<keyword evidence="2" id="KW-1185">Reference proteome</keyword>
<proteinExistence type="predicted"/>
<dbReference type="EMBL" id="BLLF01009321">
    <property type="protein sequence ID" value="GFH33683.1"/>
    <property type="molecule type" value="Genomic_DNA"/>
</dbReference>
<organism evidence="1 2">
    <name type="scientific">Haematococcus lacustris</name>
    <name type="common">Green alga</name>
    <name type="synonym">Haematococcus pluvialis</name>
    <dbReference type="NCBI Taxonomy" id="44745"/>
    <lineage>
        <taxon>Eukaryota</taxon>
        <taxon>Viridiplantae</taxon>
        <taxon>Chlorophyta</taxon>
        <taxon>core chlorophytes</taxon>
        <taxon>Chlorophyceae</taxon>
        <taxon>CS clade</taxon>
        <taxon>Chlamydomonadales</taxon>
        <taxon>Haematococcaceae</taxon>
        <taxon>Haematococcus</taxon>
    </lineage>
</organism>
<protein>
    <submittedName>
        <fullName evidence="1">Uncharacterized protein</fullName>
    </submittedName>
</protein>
<gene>
    <name evidence="1" type="ORF">HaLaN_33089</name>
</gene>
<evidence type="ECO:0000313" key="1">
    <source>
        <dbReference type="EMBL" id="GFH33683.1"/>
    </source>
</evidence>
<reference evidence="1 2" key="1">
    <citation type="submission" date="2020-02" db="EMBL/GenBank/DDBJ databases">
        <title>Draft genome sequence of Haematococcus lacustris strain NIES-144.</title>
        <authorList>
            <person name="Morimoto D."/>
            <person name="Nakagawa S."/>
            <person name="Yoshida T."/>
            <person name="Sawayama S."/>
        </authorList>
    </citation>
    <scope>NUCLEOTIDE SEQUENCE [LARGE SCALE GENOMIC DNA]</scope>
    <source>
        <strain evidence="1 2">NIES-144</strain>
    </source>
</reference>
<dbReference type="Proteomes" id="UP000485058">
    <property type="component" value="Unassembled WGS sequence"/>
</dbReference>
<sequence length="189" mass="21130">MGGEFTLSPDMVLGTKAMEVKWLERWGRRWVGFEGDPRLPETVHRERCSYAAWFKHGDDIGINHMAQHLLNRQLSTEVRTNLPRFRLGNSGLGVEKARFEGVTFIDRTCTRCTEGVVSGVPNMGLVIIMQRQPIYSIISCNVCGVCCNAIMRTVVSYTGKLRPWLSVCDARHVGGAHHRSPANMAARAS</sequence>
<name>A0A6A0AN22_HAELA</name>
<dbReference type="AlphaFoldDB" id="A0A6A0AN22"/>